<keyword evidence="5" id="KW-1185">Reference proteome</keyword>
<dbReference type="RefSeq" id="WP_042737717.1">
    <property type="nucleotide sequence ID" value="NZ_BKAX01000006.1"/>
</dbReference>
<gene>
    <name evidence="3" type="primary">iolI</name>
    <name evidence="3" type="ORF">NCTC12195_00525</name>
    <name evidence="2" type="ORF">SGA02_22110</name>
</gene>
<keyword evidence="3" id="KW-0413">Isomerase</keyword>
<dbReference type="Pfam" id="PF01261">
    <property type="entry name" value="AP_endonuc_2"/>
    <property type="match status" value="1"/>
</dbReference>
<protein>
    <submittedName>
        <fullName evidence="2">Inosose isomerase</fullName>
    </submittedName>
    <submittedName>
        <fullName evidence="3">L-xylulose 5-phosphate 3-epimerase</fullName>
        <ecNumber evidence="3">5.3.99.-</ecNumber>
    </submittedName>
</protein>
<dbReference type="InterPro" id="IPR050312">
    <property type="entry name" value="IolE/XylAMocC-like"/>
</dbReference>
<reference evidence="3 4" key="1">
    <citation type="submission" date="2018-06" db="EMBL/GenBank/DDBJ databases">
        <authorList>
            <consortium name="Pathogen Informatics"/>
            <person name="Doyle S."/>
        </authorList>
    </citation>
    <scope>NUCLEOTIDE SEQUENCE [LARGE SCALE GENOMIC DNA]</scope>
    <source>
        <strain evidence="3 4">NCTC12195</strain>
    </source>
</reference>
<dbReference type="STRING" id="1293.SH09_00825"/>
<dbReference type="GeneID" id="93846452"/>
<dbReference type="Gene3D" id="3.20.20.150">
    <property type="entry name" value="Divalent-metal-dependent TIM barrel enzymes"/>
    <property type="match status" value="1"/>
</dbReference>
<evidence type="ECO:0000313" key="4">
    <source>
        <dbReference type="Proteomes" id="UP000255277"/>
    </source>
</evidence>
<dbReference type="EMBL" id="BKAX01000006">
    <property type="protein sequence ID" value="GEQ06383.1"/>
    <property type="molecule type" value="Genomic_DNA"/>
</dbReference>
<dbReference type="EMBL" id="UHDK01000001">
    <property type="protein sequence ID" value="SUM31119.1"/>
    <property type="molecule type" value="Genomic_DNA"/>
</dbReference>
<dbReference type="SUPFAM" id="SSF51658">
    <property type="entry name" value="Xylose isomerase-like"/>
    <property type="match status" value="1"/>
</dbReference>
<dbReference type="PANTHER" id="PTHR12110:SF21">
    <property type="entry name" value="XYLOSE ISOMERASE-LIKE TIM BARREL DOMAIN-CONTAINING PROTEIN"/>
    <property type="match status" value="1"/>
</dbReference>
<evidence type="ECO:0000259" key="1">
    <source>
        <dbReference type="Pfam" id="PF01261"/>
    </source>
</evidence>
<evidence type="ECO:0000313" key="5">
    <source>
        <dbReference type="Proteomes" id="UP000321057"/>
    </source>
</evidence>
<feature type="domain" description="Xylose isomerase-like TIM barrel" evidence="1">
    <location>
        <begin position="21"/>
        <end position="267"/>
    </location>
</feature>
<dbReference type="EC" id="5.3.99.-" evidence="3"/>
<dbReference type="PANTHER" id="PTHR12110">
    <property type="entry name" value="HYDROXYPYRUVATE ISOMERASE"/>
    <property type="match status" value="1"/>
</dbReference>
<sequence length="278" mass="31990">MKLGYNVATTKENATLQQELELCDKHGYDFIEIQMDKMPEYLKTHTLEDMKAFFDTHHIKPLSLNALQFFNNRNDADYRVVLDEFKEWLEIAHYLGAKYIVLVPLVTETKILNKAIHDSCVKVMTEFATLAEAYHIKIALEFLGAPYATVNTFQQAYDIVEDVAKPNVGLVLDFFHFHAMGSNLADLRKAKAENIFLLHINDVDDYPIGILTDEDRCFPGHGVIDIKGIFNTLREIGFQGEFISIELFRPEYYRLPAEDVIVKSKETVKESVQPFYPI</sequence>
<dbReference type="Proteomes" id="UP000255277">
    <property type="component" value="Unassembled WGS sequence"/>
</dbReference>
<dbReference type="Proteomes" id="UP000321057">
    <property type="component" value="Unassembled WGS sequence"/>
</dbReference>
<dbReference type="AlphaFoldDB" id="A0A0D0SUI4"/>
<dbReference type="InterPro" id="IPR013022">
    <property type="entry name" value="Xyl_isomerase-like_TIM-brl"/>
</dbReference>
<reference evidence="2 5" key="2">
    <citation type="submission" date="2019-07" db="EMBL/GenBank/DDBJ databases">
        <title>Whole genome shotgun sequence of Staphylococcus gallinarum NBRC 109767.</title>
        <authorList>
            <person name="Hosoyama A."/>
            <person name="Uohara A."/>
            <person name="Ohji S."/>
            <person name="Ichikawa N."/>
        </authorList>
    </citation>
    <scope>NUCLEOTIDE SEQUENCE [LARGE SCALE GENOMIC DNA]</scope>
    <source>
        <strain evidence="2 5">NBRC 109767</strain>
    </source>
</reference>
<dbReference type="OrthoDB" id="9782626at2"/>
<dbReference type="InterPro" id="IPR036237">
    <property type="entry name" value="Xyl_isomerase-like_sf"/>
</dbReference>
<evidence type="ECO:0000313" key="2">
    <source>
        <dbReference type="EMBL" id="GEQ06383.1"/>
    </source>
</evidence>
<evidence type="ECO:0000313" key="3">
    <source>
        <dbReference type="EMBL" id="SUM31119.1"/>
    </source>
</evidence>
<accession>A0A0D0SUI4</accession>
<proteinExistence type="predicted"/>
<name>A0A0D0SUI4_STAGA</name>
<organism evidence="3 4">
    <name type="scientific">Staphylococcus gallinarum</name>
    <dbReference type="NCBI Taxonomy" id="1293"/>
    <lineage>
        <taxon>Bacteria</taxon>
        <taxon>Bacillati</taxon>
        <taxon>Bacillota</taxon>
        <taxon>Bacilli</taxon>
        <taxon>Bacillales</taxon>
        <taxon>Staphylococcaceae</taxon>
        <taxon>Staphylococcus</taxon>
    </lineage>
</organism>
<dbReference type="GO" id="GO:0016853">
    <property type="term" value="F:isomerase activity"/>
    <property type="evidence" value="ECO:0007669"/>
    <property type="project" value="UniProtKB-KW"/>
</dbReference>